<proteinExistence type="inferred from homology"/>
<dbReference type="PROSITE" id="PS51471">
    <property type="entry name" value="FE2OG_OXY"/>
    <property type="match status" value="1"/>
</dbReference>
<feature type="signal peptide" evidence="2">
    <location>
        <begin position="1"/>
        <end position="18"/>
    </location>
</feature>
<gene>
    <name evidence="4" type="ORF">CPEL01642_LOCUS2877</name>
</gene>
<dbReference type="AlphaFoldDB" id="A0A7S0PV72"/>
<keyword evidence="1" id="KW-0408">Iron</keyword>
<dbReference type="Gene3D" id="2.60.120.620">
    <property type="entry name" value="q2cbj1_9rhob like domain"/>
    <property type="match status" value="1"/>
</dbReference>
<feature type="chain" id="PRO_5030944828" description="Fe2OG dioxygenase domain-containing protein" evidence="2">
    <location>
        <begin position="19"/>
        <end position="440"/>
    </location>
</feature>
<protein>
    <recommendedName>
        <fullName evidence="3">Fe2OG dioxygenase domain-containing protein</fullName>
    </recommendedName>
</protein>
<dbReference type="GO" id="GO:0046872">
    <property type="term" value="F:metal ion binding"/>
    <property type="evidence" value="ECO:0007669"/>
    <property type="project" value="UniProtKB-KW"/>
</dbReference>
<keyword evidence="2" id="KW-0732">Signal</keyword>
<evidence type="ECO:0000313" key="4">
    <source>
        <dbReference type="EMBL" id="CAD8599547.1"/>
    </source>
</evidence>
<evidence type="ECO:0000256" key="1">
    <source>
        <dbReference type="RuleBase" id="RU003682"/>
    </source>
</evidence>
<dbReference type="EMBL" id="HBEY01005904">
    <property type="protein sequence ID" value="CAD8599547.1"/>
    <property type="molecule type" value="Transcribed_RNA"/>
</dbReference>
<reference evidence="4" key="1">
    <citation type="submission" date="2021-01" db="EMBL/GenBank/DDBJ databases">
        <authorList>
            <person name="Corre E."/>
            <person name="Pelletier E."/>
            <person name="Niang G."/>
            <person name="Scheremetjew M."/>
            <person name="Finn R."/>
            <person name="Kale V."/>
            <person name="Holt S."/>
            <person name="Cochrane G."/>
            <person name="Meng A."/>
            <person name="Brown T."/>
            <person name="Cohen L."/>
        </authorList>
    </citation>
    <scope>NUCLEOTIDE SEQUENCE</scope>
    <source>
        <strain evidence="4">PLY182g</strain>
    </source>
</reference>
<organism evidence="4">
    <name type="scientific">Coccolithus braarudii</name>
    <dbReference type="NCBI Taxonomy" id="221442"/>
    <lineage>
        <taxon>Eukaryota</taxon>
        <taxon>Haptista</taxon>
        <taxon>Haptophyta</taxon>
        <taxon>Prymnesiophyceae</taxon>
        <taxon>Coccolithales</taxon>
        <taxon>Coccolithaceae</taxon>
        <taxon>Coccolithus</taxon>
    </lineage>
</organism>
<comment type="similarity">
    <text evidence="1">Belongs to the iron/ascorbate-dependent oxidoreductase family.</text>
</comment>
<keyword evidence="1" id="KW-0560">Oxidoreductase</keyword>
<keyword evidence="1" id="KW-0479">Metal-binding</keyword>
<dbReference type="GO" id="GO:0016491">
    <property type="term" value="F:oxidoreductase activity"/>
    <property type="evidence" value="ECO:0007669"/>
    <property type="project" value="UniProtKB-KW"/>
</dbReference>
<name>A0A7S0PV72_9EUKA</name>
<feature type="domain" description="Fe2OG dioxygenase" evidence="3">
    <location>
        <begin position="134"/>
        <end position="245"/>
    </location>
</feature>
<evidence type="ECO:0000256" key="2">
    <source>
        <dbReference type="SAM" id="SignalP"/>
    </source>
</evidence>
<evidence type="ECO:0000259" key="3">
    <source>
        <dbReference type="PROSITE" id="PS51471"/>
    </source>
</evidence>
<dbReference type="InterPro" id="IPR005123">
    <property type="entry name" value="Oxoglu/Fe-dep_dioxygenase_dom"/>
</dbReference>
<accession>A0A7S0PV72</accession>
<sequence>MHATLALLFHCVESHVMSNDQTQTPPPKAVLNGNCGTRSLRSAAQRKNGFSSTDIAQVLAIEGRVWADQSNPHLSNNTRIFGEKSERSMGHSATYLHAHIATPQGRALMDKLMRIAMELEAEAGWGIASSGMFGKLHPRAVESTRYNNADEQETQLTGGAVEIGWHSDFMSVLTVSVMLSPLQSFSGGEFQTRRMGPEDDDDASLLQNYTLDQGDVTVWRSWDRHRVAPMSGHRHVFVVQFWLAPAHVDIRHGPAPALYFTESTDMLLPYCDAITSELVDPDSFYATHICGKYIHNVASKIQQHDAFEAERLFKLSIDYHKRAAHVASGSVLLRQPLLGQAQSLGRMFFARGLRPTPNQVRSILQLCKQVHTLGELHGFRLRKQMDLGSTVLHMLEQAIAVPHLELGTHASFVRQFPFLEMYWGHARAQVTVPRREGVRV</sequence>